<evidence type="ECO:0000256" key="2">
    <source>
        <dbReference type="ARBA" id="ARBA00022692"/>
    </source>
</evidence>
<sequence length="291" mass="32184">MSVNGEKYMLYHYEPSLAAAVVFVGLFGVSAILHIYQLITKRTWYFIPFVIAGIFETIGYVGRVLASQETYGEWTTPPYVMQSLLILLAPAFFAASIYMVLGRIILLTDGESYSLIRARWLTKIFVFGDVISFLMQSTGGGMLASAKDFSKVKTGEDIITGGLIVQVIFFGFFIVTAGVFHLRIVRGGGGAAAAGVPWQQYLVILYVASTLIMVRSIFRIIEYIQGSDGYLLAHEVFIYVFDATLMFLTMVLFNIRHPSAIIQGKPKDLEHAAASGVAMEERTSSVNKYKG</sequence>
<gene>
    <name evidence="6" type="ORF">DSL72_004026</name>
</gene>
<dbReference type="InterPro" id="IPR007568">
    <property type="entry name" value="RTA1"/>
</dbReference>
<dbReference type="Pfam" id="PF04479">
    <property type="entry name" value="RTA1"/>
    <property type="match status" value="1"/>
</dbReference>
<feature type="transmembrane region" description="Helical" evidence="5">
    <location>
        <begin position="236"/>
        <end position="255"/>
    </location>
</feature>
<feature type="transmembrane region" description="Helical" evidence="5">
    <location>
        <begin position="43"/>
        <end position="65"/>
    </location>
</feature>
<evidence type="ECO:0000256" key="5">
    <source>
        <dbReference type="SAM" id="Phobius"/>
    </source>
</evidence>
<evidence type="ECO:0000313" key="6">
    <source>
        <dbReference type="EMBL" id="QSZ29512.1"/>
    </source>
</evidence>
<organism evidence="6 7">
    <name type="scientific">Monilinia vaccinii-corymbosi</name>
    <dbReference type="NCBI Taxonomy" id="61207"/>
    <lineage>
        <taxon>Eukaryota</taxon>
        <taxon>Fungi</taxon>
        <taxon>Dikarya</taxon>
        <taxon>Ascomycota</taxon>
        <taxon>Pezizomycotina</taxon>
        <taxon>Leotiomycetes</taxon>
        <taxon>Helotiales</taxon>
        <taxon>Sclerotiniaceae</taxon>
        <taxon>Monilinia</taxon>
    </lineage>
</organism>
<evidence type="ECO:0008006" key="8">
    <source>
        <dbReference type="Google" id="ProtNLM"/>
    </source>
</evidence>
<feature type="transmembrane region" description="Helical" evidence="5">
    <location>
        <begin position="120"/>
        <end position="138"/>
    </location>
</feature>
<name>A0A8A3NY96_9HELO</name>
<feature type="transmembrane region" description="Helical" evidence="5">
    <location>
        <begin position="17"/>
        <end position="36"/>
    </location>
</feature>
<dbReference type="EMBL" id="CP063405">
    <property type="protein sequence ID" value="QSZ29512.1"/>
    <property type="molecule type" value="Genomic_DNA"/>
</dbReference>
<evidence type="ECO:0000256" key="4">
    <source>
        <dbReference type="ARBA" id="ARBA00023136"/>
    </source>
</evidence>
<keyword evidence="4 5" id="KW-0472">Membrane</keyword>
<evidence type="ECO:0000256" key="1">
    <source>
        <dbReference type="ARBA" id="ARBA00004141"/>
    </source>
</evidence>
<dbReference type="AlphaFoldDB" id="A0A8A3NY96"/>
<keyword evidence="2 5" id="KW-0812">Transmembrane</keyword>
<feature type="transmembrane region" description="Helical" evidence="5">
    <location>
        <begin position="158"/>
        <end position="180"/>
    </location>
</feature>
<feature type="transmembrane region" description="Helical" evidence="5">
    <location>
        <begin position="201"/>
        <end position="221"/>
    </location>
</feature>
<evidence type="ECO:0000313" key="7">
    <source>
        <dbReference type="Proteomes" id="UP000672032"/>
    </source>
</evidence>
<dbReference type="PANTHER" id="PTHR31465">
    <property type="entry name" value="PROTEIN RTA1-RELATED"/>
    <property type="match status" value="1"/>
</dbReference>
<protein>
    <recommendedName>
        <fullName evidence="8">RTA1 like protein</fullName>
    </recommendedName>
</protein>
<comment type="subcellular location">
    <subcellularLocation>
        <location evidence="1">Membrane</location>
        <topology evidence="1">Multi-pass membrane protein</topology>
    </subcellularLocation>
</comment>
<evidence type="ECO:0000256" key="3">
    <source>
        <dbReference type="ARBA" id="ARBA00022989"/>
    </source>
</evidence>
<keyword evidence="3 5" id="KW-1133">Transmembrane helix</keyword>
<reference evidence="6" key="1">
    <citation type="submission" date="2020-10" db="EMBL/GenBank/DDBJ databases">
        <title>Genome Sequence of Monilinia vaccinii-corymbosi Sheds Light on Mummy Berry Disease Infection of Blueberry and Mating Type.</title>
        <authorList>
            <person name="Yow A.G."/>
            <person name="Zhang Y."/>
            <person name="Bansal K."/>
            <person name="Eacker S.M."/>
            <person name="Sullivan S."/>
            <person name="Liachko I."/>
            <person name="Cubeta M.A."/>
            <person name="Rollins J.A."/>
            <person name="Ashrafi H."/>
        </authorList>
    </citation>
    <scope>NUCLEOTIDE SEQUENCE</scope>
    <source>
        <strain evidence="6">RL-1</strain>
    </source>
</reference>
<dbReference type="GO" id="GO:0016020">
    <property type="term" value="C:membrane"/>
    <property type="evidence" value="ECO:0007669"/>
    <property type="project" value="UniProtKB-SubCell"/>
</dbReference>
<keyword evidence="7" id="KW-1185">Reference proteome</keyword>
<dbReference type="PANTHER" id="PTHR31465:SF35">
    <property type="entry name" value="RTA1 DOMAIN PROTEIN-RELATED"/>
    <property type="match status" value="1"/>
</dbReference>
<feature type="transmembrane region" description="Helical" evidence="5">
    <location>
        <begin position="85"/>
        <end position="108"/>
    </location>
</feature>
<dbReference type="Proteomes" id="UP000672032">
    <property type="component" value="Chromosome 1"/>
</dbReference>
<dbReference type="OrthoDB" id="3358017at2759"/>
<proteinExistence type="predicted"/>
<accession>A0A8A3NY96</accession>